<dbReference type="InterPro" id="IPR036691">
    <property type="entry name" value="Endo/exonu/phosph_ase_sf"/>
</dbReference>
<dbReference type="SUPFAM" id="SSF56672">
    <property type="entry name" value="DNA/RNA polymerases"/>
    <property type="match status" value="1"/>
</dbReference>
<evidence type="ECO:0000259" key="1">
    <source>
        <dbReference type="PROSITE" id="PS50878"/>
    </source>
</evidence>
<dbReference type="Gene3D" id="3.60.10.10">
    <property type="entry name" value="Endonuclease/exonuclease/phosphatase"/>
    <property type="match status" value="1"/>
</dbReference>
<organism evidence="2">
    <name type="scientific">Drosophila melanogaster</name>
    <name type="common">Fruit fly</name>
    <dbReference type="NCBI Taxonomy" id="7227"/>
    <lineage>
        <taxon>Eukaryota</taxon>
        <taxon>Metazoa</taxon>
        <taxon>Ecdysozoa</taxon>
        <taxon>Arthropoda</taxon>
        <taxon>Hexapoda</taxon>
        <taxon>Insecta</taxon>
        <taxon>Pterygota</taxon>
        <taxon>Neoptera</taxon>
        <taxon>Endopterygota</taxon>
        <taxon>Diptera</taxon>
        <taxon>Brachycera</taxon>
        <taxon>Muscomorpha</taxon>
        <taxon>Ephydroidea</taxon>
        <taxon>Drosophilidae</taxon>
        <taxon>Drosophila</taxon>
        <taxon>Sophophora</taxon>
    </lineage>
</organism>
<feature type="domain" description="Reverse transcriptase" evidence="1">
    <location>
        <begin position="447"/>
        <end position="724"/>
    </location>
</feature>
<keyword evidence="2" id="KW-0255">Endonuclease</keyword>
<dbReference type="PANTHER" id="PTHR19446">
    <property type="entry name" value="REVERSE TRANSCRIPTASES"/>
    <property type="match status" value="1"/>
</dbReference>
<dbReference type="CDD" id="cd09077">
    <property type="entry name" value="R1-I-EN"/>
    <property type="match status" value="1"/>
</dbReference>
<dbReference type="FlyBase" id="FBgn0041726">
    <property type="gene designation" value="Rt1a\pol"/>
</dbReference>
<dbReference type="GO" id="GO:0003964">
    <property type="term" value="F:RNA-directed DNA polymerase activity"/>
    <property type="evidence" value="ECO:0007669"/>
    <property type="project" value="UniProtKB-KW"/>
</dbReference>
<dbReference type="Pfam" id="PF14529">
    <property type="entry name" value="Exo_endo_phos_2"/>
    <property type="match status" value="1"/>
</dbReference>
<protein>
    <submittedName>
        <fullName evidence="2">Endonuclease/reverse transcriptase</fullName>
    </submittedName>
</protein>
<accession>Q9N9Z1</accession>
<name>Q9N9Z1_DROME</name>
<evidence type="ECO:0000313" key="2">
    <source>
        <dbReference type="EMBL" id="CAB99192.1"/>
    </source>
</evidence>
<keyword evidence="2" id="KW-0695">RNA-directed DNA polymerase</keyword>
<dbReference type="CDD" id="cd01650">
    <property type="entry name" value="RT_nLTR_like"/>
    <property type="match status" value="1"/>
</dbReference>
<dbReference type="EMBL" id="AJ278684">
    <property type="protein sequence ID" value="CAB99192.1"/>
    <property type="molecule type" value="Genomic_DNA"/>
</dbReference>
<dbReference type="AlphaFoldDB" id="Q9N9Z1"/>
<dbReference type="SUPFAM" id="SSF56219">
    <property type="entry name" value="DNase I-like"/>
    <property type="match status" value="1"/>
</dbReference>
<dbReference type="PROSITE" id="PS50878">
    <property type="entry name" value="RT_POL"/>
    <property type="match status" value="1"/>
</dbReference>
<evidence type="ECO:0000313" key="3">
    <source>
        <dbReference type="FlyBase" id="FBgn0041726"/>
    </source>
</evidence>
<dbReference type="InterPro" id="IPR043502">
    <property type="entry name" value="DNA/RNA_pol_sf"/>
</dbReference>
<gene>
    <name evidence="2 3" type="primary">pol</name>
</gene>
<dbReference type="InterPro" id="IPR005135">
    <property type="entry name" value="Endo/exonuclease/phosphatase"/>
</dbReference>
<proteinExistence type="predicted"/>
<sequence length="989" mass="110316">MMPEEINIIQLNVNHCAAAQNLLTQTAKERHADVVLLSEPYLPGVGNSGVLLDETGKAAIKCTSRLLVEEWDTVPMRGIAYAKIRGIHFYSCYAPPSDSPEQFEDMLEKLVNHASGRRPTVIGGDLNAWATEWGSRISNTRGRAVIDAMNLLDLVLLNDGFKPTFNNDRGTSFIDVTFVSRVLVAGSNWMVHEDITLSDHNLITFGARTMRPSPKQRRCALGPVWDIRKLDEDMLAYQIEGMESIIGHAETMVTALMDRLRAMCDAVMPRKRNTKRKPPVYWWSDSLHQLRTECIKARRQAQRSRGQPHHSQCIEVYKAKRTELKNGISAAKANAFKDLIDSVDDDPWGLAYKVVRKKLNSAGAGSPQDPAALANIVSELFPSQHTLWQPAVDPPASDFPCITSCEVVEAAKRIRPNKAPGIDGIPGVIVKAAATARPEVFRDTFQQCLLDGVFPKRWKKMKLVLLLKGKGPANVPRSYRPLCLLDIVGKLFERILYARIELITESPTGLQGQQYGFRKGKSTLDALKSVTDAARKALDGNRWLGGSKKYCAIITLDVKNAFNTARWPIILGAMRNLGVPDYIRGVIGNYFRDRVLWYVTEDGPRSHQVSAGVPQGSVLGPILWNIMYDGILSISKPRGVELHCFADDVAITAVAKTIPELQDISNVAITAAIEWLEKVGLKIAAHKTEVVLLSSRKSVECMRVEVKGVEIASAETLKYLGVLIDRRLSFKAHARYASKKAAMTAAALARIMPNVGGPRLPARRLLVAVSKATLLYAAPIWSCVSTKKTYLDSARAVSRTMALRLIRGFRTISDDAAHALSGITPIDLDIKGKYLASEGYTQLEIKEWIRGVWQTRWQESQRGRWTYKLIPQLTEWADCEHKTVDYHMTQFLTDHGCFRGYLCRFRHVDTAQCLYCTDAVETAEHILLHCSRFAEERAQLVALAGSPLSPRGLVAAMMADKIVWDGAHVIIVTMMKRVRKDEMANRNYR</sequence>
<dbReference type="InterPro" id="IPR000477">
    <property type="entry name" value="RT_dom"/>
</dbReference>
<reference evidence="2" key="1">
    <citation type="submission" date="2000-07" db="EMBL/GenBank/DDBJ databases">
        <title>Drosophila melanogaster non-LTR retrotransposon pilger.</title>
        <authorList>
            <person name="Tuschl T."/>
            <person name="Elbashir S."/>
            <person name="Lendeckel W."/>
        </authorList>
    </citation>
    <scope>NUCLEOTIDE SEQUENCE</scope>
</reference>
<keyword evidence="2" id="KW-0548">Nucleotidyltransferase</keyword>
<keyword evidence="2" id="KW-0540">Nuclease</keyword>
<keyword evidence="2" id="KW-0808">Transferase</keyword>
<dbReference type="GO" id="GO:0004519">
    <property type="term" value="F:endonuclease activity"/>
    <property type="evidence" value="ECO:0007669"/>
    <property type="project" value="UniProtKB-KW"/>
</dbReference>
<keyword evidence="2" id="KW-0378">Hydrolase</keyword>
<dbReference type="Pfam" id="PF00078">
    <property type="entry name" value="RVT_1"/>
    <property type="match status" value="1"/>
</dbReference>